<reference evidence="3" key="1">
    <citation type="submission" date="2017-10" db="EMBL/GenBank/DDBJ databases">
        <title>Rapid genome shrinkage in a self-fertile nematode reveals novel sperm competition proteins.</title>
        <authorList>
            <person name="Yin D."/>
            <person name="Schwarz E.M."/>
            <person name="Thomas C.G."/>
            <person name="Felde R.L."/>
            <person name="Korf I.F."/>
            <person name="Cutter A.D."/>
            <person name="Schartner C.M."/>
            <person name="Ralston E.J."/>
            <person name="Meyer B.J."/>
            <person name="Haag E.S."/>
        </authorList>
    </citation>
    <scope>NUCLEOTIDE SEQUENCE [LARGE SCALE GENOMIC DNA]</scope>
    <source>
        <strain evidence="3">JU1422</strain>
    </source>
</reference>
<evidence type="ECO:0000256" key="1">
    <source>
        <dbReference type="SAM" id="MobiDB-lite"/>
    </source>
</evidence>
<accession>A0A2G5TP29</accession>
<feature type="compositionally biased region" description="Basic and acidic residues" evidence="1">
    <location>
        <begin position="100"/>
        <end position="112"/>
    </location>
</feature>
<name>A0A2G5TP29_9PELO</name>
<organism evidence="2 3">
    <name type="scientific">Caenorhabditis nigoni</name>
    <dbReference type="NCBI Taxonomy" id="1611254"/>
    <lineage>
        <taxon>Eukaryota</taxon>
        <taxon>Metazoa</taxon>
        <taxon>Ecdysozoa</taxon>
        <taxon>Nematoda</taxon>
        <taxon>Chromadorea</taxon>
        <taxon>Rhabditida</taxon>
        <taxon>Rhabditina</taxon>
        <taxon>Rhabditomorpha</taxon>
        <taxon>Rhabditoidea</taxon>
        <taxon>Rhabditidae</taxon>
        <taxon>Peloderinae</taxon>
        <taxon>Caenorhabditis</taxon>
    </lineage>
</organism>
<dbReference type="EMBL" id="PDUG01000005">
    <property type="protein sequence ID" value="PIC29054.1"/>
    <property type="molecule type" value="Genomic_DNA"/>
</dbReference>
<dbReference type="AlphaFoldDB" id="A0A2G5TP29"/>
<protein>
    <submittedName>
        <fullName evidence="2">Uncharacterized protein</fullName>
    </submittedName>
</protein>
<feature type="region of interest" description="Disordered" evidence="1">
    <location>
        <begin position="98"/>
        <end position="117"/>
    </location>
</feature>
<comment type="caution">
    <text evidence="2">The sequence shown here is derived from an EMBL/GenBank/DDBJ whole genome shotgun (WGS) entry which is preliminary data.</text>
</comment>
<sequence length="248" mass="27746">MSSYSDYSADSLDAAKQFLDSLVPPAWRKGTRGPRPVSFVQINDGVFLCGSCEKKVEMKNVQAAGRHLKNKTCKGRSNETTRNVFLYHKAPDGIWQQGAEKSKKQEAPRNDIQDDTVEGTLVLEKDENPLDTENLNASLYWDNWGLEPDDIPPIYSVSDTLQTLEMASIEASEGSPIHSPIESTSINSGQRAFNQEVQLIMLIDKKRRHLNVNFTVLAGKQPEVEITEVRVKGQNMWGEEFEPGSSEC</sequence>
<keyword evidence="3" id="KW-1185">Reference proteome</keyword>
<dbReference type="Proteomes" id="UP000230233">
    <property type="component" value="Chromosome V"/>
</dbReference>
<proteinExistence type="predicted"/>
<evidence type="ECO:0000313" key="3">
    <source>
        <dbReference type="Proteomes" id="UP000230233"/>
    </source>
</evidence>
<evidence type="ECO:0000313" key="2">
    <source>
        <dbReference type="EMBL" id="PIC29054.1"/>
    </source>
</evidence>
<gene>
    <name evidence="2" type="primary">Cnig_chr_V.g20768</name>
    <name evidence="2" type="ORF">B9Z55_020768</name>
</gene>
<dbReference type="STRING" id="1611254.A0A2G5TP29"/>